<dbReference type="Proteomes" id="UP000215559">
    <property type="component" value="Unassembled WGS sequence"/>
</dbReference>
<sequence>MLKYQTNQLVKASLDQLGSTLSRKAQYVQLHYVNIKLQPIQSLAQLQTLHYKYLSAVAPY</sequence>
<evidence type="ECO:0000313" key="1">
    <source>
        <dbReference type="EMBL" id="OYD16961.1"/>
    </source>
</evidence>
<comment type="caution">
    <text evidence="1">The sequence shown here is derived from an EMBL/GenBank/DDBJ whole genome shotgun (WGS) entry which is preliminary data.</text>
</comment>
<proteinExistence type="predicted"/>
<organism evidence="1 2">
    <name type="scientific">candidate division WOR-3 bacterium JGI_Cruoil_03_51_56</name>
    <dbReference type="NCBI Taxonomy" id="1973747"/>
    <lineage>
        <taxon>Bacteria</taxon>
        <taxon>Bacteria division WOR-3</taxon>
    </lineage>
</organism>
<gene>
    <name evidence="1" type="ORF">CH330_01445</name>
</gene>
<dbReference type="EMBL" id="NOZP01000031">
    <property type="protein sequence ID" value="OYD16961.1"/>
    <property type="molecule type" value="Genomic_DNA"/>
</dbReference>
<reference evidence="1 2" key="1">
    <citation type="submission" date="2017-07" db="EMBL/GenBank/DDBJ databases">
        <title>Recovery of genomes from metagenomes via a dereplication, aggregation, and scoring strategy.</title>
        <authorList>
            <person name="Sieber C.M."/>
            <person name="Probst A.J."/>
            <person name="Sharrar A."/>
            <person name="Thomas B.C."/>
            <person name="Hess M."/>
            <person name="Tringe S.G."/>
            <person name="Banfield J.F."/>
        </authorList>
    </citation>
    <scope>NUCLEOTIDE SEQUENCE [LARGE SCALE GENOMIC DNA]</scope>
    <source>
        <strain evidence="1">JGI_Cruoil_03_51_56</strain>
    </source>
</reference>
<accession>A0A235BXI4</accession>
<dbReference type="AlphaFoldDB" id="A0A235BXI4"/>
<name>A0A235BXI4_UNCW3</name>
<evidence type="ECO:0000313" key="2">
    <source>
        <dbReference type="Proteomes" id="UP000215559"/>
    </source>
</evidence>
<protein>
    <submittedName>
        <fullName evidence="1">Uncharacterized protein</fullName>
    </submittedName>
</protein>